<feature type="region of interest" description="Disordered" evidence="1">
    <location>
        <begin position="129"/>
        <end position="153"/>
    </location>
</feature>
<dbReference type="EMBL" id="FNWU01000007">
    <property type="protein sequence ID" value="SEH56191.1"/>
    <property type="molecule type" value="Genomic_DNA"/>
</dbReference>
<evidence type="ECO:0000256" key="1">
    <source>
        <dbReference type="SAM" id="MobiDB-lite"/>
    </source>
</evidence>
<evidence type="ECO:0008006" key="4">
    <source>
        <dbReference type="Google" id="ProtNLM"/>
    </source>
</evidence>
<keyword evidence="3" id="KW-1185">Reference proteome</keyword>
<dbReference type="InterPro" id="IPR012337">
    <property type="entry name" value="RNaseH-like_sf"/>
</dbReference>
<evidence type="ECO:0000313" key="2">
    <source>
        <dbReference type="EMBL" id="SEH56191.1"/>
    </source>
</evidence>
<dbReference type="RefSeq" id="WP_092817287.1">
    <property type="nucleotide sequence ID" value="NZ_FNWU01000007.1"/>
</dbReference>
<dbReference type="Proteomes" id="UP000199215">
    <property type="component" value="Unassembled WGS sequence"/>
</dbReference>
<gene>
    <name evidence="2" type="ORF">SAMN05192561_10749</name>
</gene>
<dbReference type="OrthoDB" id="225944at2157"/>
<name>A0A1H6JBK5_9EURY</name>
<protein>
    <recommendedName>
        <fullName evidence="4">Transposase DDE domain-containing protein</fullName>
    </recommendedName>
</protein>
<organism evidence="2 3">
    <name type="scientific">Halopenitus malekzadehii</name>
    <dbReference type="NCBI Taxonomy" id="1267564"/>
    <lineage>
        <taxon>Archaea</taxon>
        <taxon>Methanobacteriati</taxon>
        <taxon>Methanobacteriota</taxon>
        <taxon>Stenosarchaea group</taxon>
        <taxon>Halobacteria</taxon>
        <taxon>Halobacteriales</taxon>
        <taxon>Haloferacaceae</taxon>
        <taxon>Halopenitus</taxon>
    </lineage>
</organism>
<accession>A0A1H6JBK5</accession>
<evidence type="ECO:0000313" key="3">
    <source>
        <dbReference type="Proteomes" id="UP000199215"/>
    </source>
</evidence>
<dbReference type="SUPFAM" id="SSF53098">
    <property type="entry name" value="Ribonuclease H-like"/>
    <property type="match status" value="1"/>
</dbReference>
<reference evidence="2 3" key="1">
    <citation type="submission" date="2016-10" db="EMBL/GenBank/DDBJ databases">
        <authorList>
            <person name="de Groot N.N."/>
        </authorList>
    </citation>
    <scope>NUCLEOTIDE SEQUENCE [LARGE SCALE GENOMIC DNA]</scope>
    <source>
        <strain evidence="2 3">IBRC-M10418</strain>
    </source>
</reference>
<proteinExistence type="predicted"/>
<sequence>MPLDDSLRDAVNDVRLQAEELFPEHGNLTYVIGKIVLPTHLLADGHDHQTNTPFDFEGMLKLAIYRRVTGMSQEAISDQLESWPYLQQRFGLDGAPSQETISYTKRHRFEDLDTRHFLRAVADEFAELTEEHDSTYSPDQPPDSDPSPEEVAASGEPIHHYVDRHAKHVITGAQNEVWPVLDTGRADNTKHADRRVWEHQTAMSLSKRAGTHSVFRTFNKFRRDALHHDTHLYAVQMLGLPDDHDYDLSEYPGARLPTPDWRDVASSVTNQFNAAVDRQMANIAPTALFTEPVVAALDTTHDPFNVSPWKDEEDIEPEDDRIAVGRDTGRTKVPKDDYPEMVNGGEDSHTYQYEYATLTVVGRNAPIVLAVEPVRHDSTWEGEEGETVSWAEVVDRLLTQARKHVDIQLVMADRAFDGHAVGHVIDQYHGVNYLIPKKKNATVGGENVADKLGDVKEDMTLRSRVERDASLYLTSDTPYVDVADDPTVGEDGYSHDASFLYVPAEDEDWAVDEDNEYAVFVTNADDVSPMEAIGLSDEYSKRWDIEIEYKMVKPLLPSIRSTDYRMRFFTFAYSLLLYNLWRMVDHSLKTLVSEVYDEYGRGPHEERLDPLLTLADLHMTVVALMLLPDGVDPPF</sequence>
<dbReference type="AlphaFoldDB" id="A0A1H6JBK5"/>
<dbReference type="GeneID" id="67212861"/>